<keyword evidence="8 15" id="KW-0675">Receptor</keyword>
<feature type="chain" id="PRO_5046589087" evidence="12">
    <location>
        <begin position="20"/>
        <end position="801"/>
    </location>
</feature>
<evidence type="ECO:0000256" key="10">
    <source>
        <dbReference type="PROSITE-ProRule" id="PRU01360"/>
    </source>
</evidence>
<dbReference type="Gene3D" id="2.170.130.10">
    <property type="entry name" value="TonB-dependent receptor, plug domain"/>
    <property type="match status" value="1"/>
</dbReference>
<keyword evidence="9 10" id="KW-0998">Cell outer membrane</keyword>
<dbReference type="Pfam" id="PF00593">
    <property type="entry name" value="TonB_dep_Rec_b-barrel"/>
    <property type="match status" value="1"/>
</dbReference>
<evidence type="ECO:0000256" key="1">
    <source>
        <dbReference type="ARBA" id="ARBA00004571"/>
    </source>
</evidence>
<evidence type="ECO:0000256" key="9">
    <source>
        <dbReference type="ARBA" id="ARBA00023237"/>
    </source>
</evidence>
<dbReference type="InterPro" id="IPR000531">
    <property type="entry name" value="Beta-barrel_TonB"/>
</dbReference>
<accession>A0ABU1K296</accession>
<organism evidence="15 16">
    <name type="scientific">Mesonia maritima</name>
    <dbReference type="NCBI Taxonomy" id="1793873"/>
    <lineage>
        <taxon>Bacteria</taxon>
        <taxon>Pseudomonadati</taxon>
        <taxon>Bacteroidota</taxon>
        <taxon>Flavobacteriia</taxon>
        <taxon>Flavobacteriales</taxon>
        <taxon>Flavobacteriaceae</taxon>
        <taxon>Mesonia</taxon>
    </lineage>
</organism>
<feature type="domain" description="TonB-dependent receptor-like beta-barrel" evidence="13">
    <location>
        <begin position="341"/>
        <end position="770"/>
    </location>
</feature>
<dbReference type="Pfam" id="PF13715">
    <property type="entry name" value="CarbopepD_reg_2"/>
    <property type="match status" value="1"/>
</dbReference>
<proteinExistence type="inferred from homology"/>
<keyword evidence="4 10" id="KW-0812">Transmembrane</keyword>
<evidence type="ECO:0000256" key="12">
    <source>
        <dbReference type="SAM" id="SignalP"/>
    </source>
</evidence>
<evidence type="ECO:0000256" key="2">
    <source>
        <dbReference type="ARBA" id="ARBA00022448"/>
    </source>
</evidence>
<dbReference type="Gene3D" id="2.60.40.1120">
    <property type="entry name" value="Carboxypeptidase-like, regulatory domain"/>
    <property type="match status" value="1"/>
</dbReference>
<reference evidence="15 16" key="1">
    <citation type="submission" date="2023-07" db="EMBL/GenBank/DDBJ databases">
        <title>Genomic Encyclopedia of Type Strains, Phase IV (KMG-IV): sequencing the most valuable type-strain genomes for metagenomic binning, comparative biology and taxonomic classification.</title>
        <authorList>
            <person name="Goeker M."/>
        </authorList>
    </citation>
    <scope>NUCLEOTIDE SEQUENCE [LARGE SCALE GENOMIC DNA]</scope>
    <source>
        <strain evidence="15 16">DSM 102814</strain>
    </source>
</reference>
<dbReference type="RefSeq" id="WP_309726685.1">
    <property type="nucleotide sequence ID" value="NZ_JAVDQA010000001.1"/>
</dbReference>
<comment type="caution">
    <text evidence="15">The sequence shown here is derived from an EMBL/GenBank/DDBJ whole genome shotgun (WGS) entry which is preliminary data.</text>
</comment>
<evidence type="ECO:0000256" key="5">
    <source>
        <dbReference type="ARBA" id="ARBA00022729"/>
    </source>
</evidence>
<keyword evidence="2 10" id="KW-0813">Transport</keyword>
<dbReference type="PANTHER" id="PTHR30069:SF29">
    <property type="entry name" value="HEMOGLOBIN AND HEMOGLOBIN-HAPTOGLOBIN-BINDING PROTEIN 1-RELATED"/>
    <property type="match status" value="1"/>
</dbReference>
<keyword evidence="5 12" id="KW-0732">Signal</keyword>
<dbReference type="InterPro" id="IPR012910">
    <property type="entry name" value="Plug_dom"/>
</dbReference>
<evidence type="ECO:0000256" key="7">
    <source>
        <dbReference type="ARBA" id="ARBA00023136"/>
    </source>
</evidence>
<dbReference type="InterPro" id="IPR039426">
    <property type="entry name" value="TonB-dep_rcpt-like"/>
</dbReference>
<keyword evidence="16" id="KW-1185">Reference proteome</keyword>
<evidence type="ECO:0000256" key="3">
    <source>
        <dbReference type="ARBA" id="ARBA00022452"/>
    </source>
</evidence>
<dbReference type="SUPFAM" id="SSF49464">
    <property type="entry name" value="Carboxypeptidase regulatory domain-like"/>
    <property type="match status" value="1"/>
</dbReference>
<dbReference type="Gene3D" id="2.40.170.20">
    <property type="entry name" value="TonB-dependent receptor, beta-barrel domain"/>
    <property type="match status" value="1"/>
</dbReference>
<protein>
    <submittedName>
        <fullName evidence="15">Iron complex outermembrane receptor protein</fullName>
    </submittedName>
</protein>
<gene>
    <name evidence="15" type="ORF">GGR31_000360</name>
</gene>
<dbReference type="PANTHER" id="PTHR30069">
    <property type="entry name" value="TONB-DEPENDENT OUTER MEMBRANE RECEPTOR"/>
    <property type="match status" value="1"/>
</dbReference>
<evidence type="ECO:0000256" key="4">
    <source>
        <dbReference type="ARBA" id="ARBA00022692"/>
    </source>
</evidence>
<evidence type="ECO:0000256" key="6">
    <source>
        <dbReference type="ARBA" id="ARBA00023077"/>
    </source>
</evidence>
<keyword evidence="7 10" id="KW-0472">Membrane</keyword>
<evidence type="ECO:0000259" key="14">
    <source>
        <dbReference type="Pfam" id="PF07715"/>
    </source>
</evidence>
<dbReference type="Proteomes" id="UP001257659">
    <property type="component" value="Unassembled WGS sequence"/>
</dbReference>
<dbReference type="SUPFAM" id="SSF56935">
    <property type="entry name" value="Porins"/>
    <property type="match status" value="1"/>
</dbReference>
<evidence type="ECO:0000313" key="16">
    <source>
        <dbReference type="Proteomes" id="UP001257659"/>
    </source>
</evidence>
<evidence type="ECO:0000256" key="8">
    <source>
        <dbReference type="ARBA" id="ARBA00023170"/>
    </source>
</evidence>
<comment type="similarity">
    <text evidence="10 11">Belongs to the TonB-dependent receptor family.</text>
</comment>
<dbReference type="InterPro" id="IPR008969">
    <property type="entry name" value="CarboxyPept-like_regulatory"/>
</dbReference>
<evidence type="ECO:0000256" key="11">
    <source>
        <dbReference type="RuleBase" id="RU003357"/>
    </source>
</evidence>
<dbReference type="EMBL" id="JAVDQA010000001">
    <property type="protein sequence ID" value="MDR6299744.1"/>
    <property type="molecule type" value="Genomic_DNA"/>
</dbReference>
<evidence type="ECO:0000313" key="15">
    <source>
        <dbReference type="EMBL" id="MDR6299744.1"/>
    </source>
</evidence>
<keyword evidence="6 11" id="KW-0798">TonB box</keyword>
<evidence type="ECO:0000259" key="13">
    <source>
        <dbReference type="Pfam" id="PF00593"/>
    </source>
</evidence>
<sequence length="801" mass="91795">MKTFWTVIFLITLSFWVQSQNCSYTLKGKVVDFHNGDPLIYATIQVIDSEIEVYSDFDGNFEINNLCKGKIELKITHPDCQDLVYPILIEGDTFEKIKLEHHLEDLGEILITGKKRLQKSKTGQEETLKSKTLEKYSSSSIGDALKELSGVSTLNTGNSVVKPVIQGLHSSRVLMMNHGVRMQDQEWGAEHAPNIDLNSAESITVVKGASALQYGGDAIGGAVIVEPEKIPVKDSLFGKTILSGSTNGRGGSVTTSLTKSYESGWYGNVQGTFKKFGDYKAPDYVLSNSGNEEKDVSLRFGLNKFSSGFDVFYSYYNTEIGILRSSHIGNVNDLIRAINSREPQVVKDFTYNINPPKQDVEHHLARVKYYKRFEELGKLNIQYDYQLNNRLEYDFRRGDDKGRPSVDLELQTHTLSTNFKFDAKNEYQFNVGLNGNYQVNFPDPATEVKRLIPDYEQYKFGVFATGEYKINNDWLAEAGLRYDYTRLNAEKFYFKTRWEELNYNEDFSDIVVYEEGNQLFTKPEFNFNNFSATGGLRYTFNQFSLNGNYALASRAPNPSELFADGLHHSAAVIELGDIRFNSETSHKFSLNFSKDEGNFNFTISPFYNYIEDFLLMEPSGVDETIRGAFPIWKYKQVNARMFGVDLNWNYRISSNFNYFGKFAYVNGRDTKNNSALINMPPANLSNSIRFQQTDWHNLQLSITGDFVARQKNYPDNNFYYDVLENGEYQSTLVDISTPPDQYFLLGFDASTTFHPFKKGSMEVSFYINNLLNTSYRDYLNRLRYYADNLGRNFMLQLKFNY</sequence>
<keyword evidence="3 10" id="KW-1134">Transmembrane beta strand</keyword>
<comment type="subcellular location">
    <subcellularLocation>
        <location evidence="1 10">Cell outer membrane</location>
        <topology evidence="1 10">Multi-pass membrane protein</topology>
    </subcellularLocation>
</comment>
<dbReference type="PROSITE" id="PS52016">
    <property type="entry name" value="TONB_DEPENDENT_REC_3"/>
    <property type="match status" value="1"/>
</dbReference>
<dbReference type="InterPro" id="IPR036942">
    <property type="entry name" value="Beta-barrel_TonB_sf"/>
</dbReference>
<name>A0ABU1K296_9FLAO</name>
<dbReference type="Pfam" id="PF07715">
    <property type="entry name" value="Plug"/>
    <property type="match status" value="1"/>
</dbReference>
<dbReference type="InterPro" id="IPR037066">
    <property type="entry name" value="Plug_dom_sf"/>
</dbReference>
<feature type="signal peptide" evidence="12">
    <location>
        <begin position="1"/>
        <end position="19"/>
    </location>
</feature>
<feature type="domain" description="TonB-dependent receptor plug" evidence="14">
    <location>
        <begin position="122"/>
        <end position="222"/>
    </location>
</feature>